<gene>
    <name evidence="6" type="ORF">GR183_09865</name>
</gene>
<dbReference type="PROSITE" id="PS50893">
    <property type="entry name" value="ABC_TRANSPORTER_2"/>
    <property type="match status" value="1"/>
</dbReference>
<proteinExistence type="inferred from homology"/>
<protein>
    <submittedName>
        <fullName evidence="6">ATP-binding cassette domain-containing protein</fullName>
    </submittedName>
</protein>
<dbReference type="CDD" id="cd03225">
    <property type="entry name" value="ABC_cobalt_CbiO_domain1"/>
    <property type="match status" value="1"/>
</dbReference>
<dbReference type="GO" id="GO:0005524">
    <property type="term" value="F:ATP binding"/>
    <property type="evidence" value="ECO:0007669"/>
    <property type="project" value="UniProtKB-KW"/>
</dbReference>
<keyword evidence="4 6" id="KW-0067">ATP-binding</keyword>
<keyword evidence="3" id="KW-0547">Nucleotide-binding</keyword>
<comment type="similarity">
    <text evidence="1">Belongs to the ABC transporter superfamily.</text>
</comment>
<dbReference type="SMART" id="SM00382">
    <property type="entry name" value="AAA"/>
    <property type="match status" value="1"/>
</dbReference>
<keyword evidence="2" id="KW-0813">Transport</keyword>
<reference evidence="6 7" key="1">
    <citation type="submission" date="2019-12" db="EMBL/GenBank/DDBJ databases">
        <authorList>
            <person name="Li M."/>
        </authorList>
    </citation>
    <scope>NUCLEOTIDE SEQUENCE [LARGE SCALE GENOMIC DNA]</scope>
    <source>
        <strain evidence="6 7">GBMRC 2046</strain>
    </source>
</reference>
<dbReference type="PANTHER" id="PTHR43553:SF24">
    <property type="entry name" value="ENERGY-COUPLING FACTOR TRANSPORTER ATP-BINDING PROTEIN ECFA1"/>
    <property type="match status" value="1"/>
</dbReference>
<dbReference type="Gene3D" id="3.40.50.300">
    <property type="entry name" value="P-loop containing nucleotide triphosphate hydrolases"/>
    <property type="match status" value="1"/>
</dbReference>
<evidence type="ECO:0000256" key="1">
    <source>
        <dbReference type="ARBA" id="ARBA00005417"/>
    </source>
</evidence>
<evidence type="ECO:0000313" key="7">
    <source>
        <dbReference type="Proteomes" id="UP000433101"/>
    </source>
</evidence>
<comment type="caution">
    <text evidence="6">The sequence shown here is derived from an EMBL/GenBank/DDBJ whole genome shotgun (WGS) entry which is preliminary data.</text>
</comment>
<evidence type="ECO:0000313" key="6">
    <source>
        <dbReference type="EMBL" id="MXN65204.1"/>
    </source>
</evidence>
<dbReference type="InterPro" id="IPR003439">
    <property type="entry name" value="ABC_transporter-like_ATP-bd"/>
</dbReference>
<feature type="domain" description="ABC transporter" evidence="5">
    <location>
        <begin position="21"/>
        <end position="247"/>
    </location>
</feature>
<dbReference type="InterPro" id="IPR027417">
    <property type="entry name" value="P-loop_NTPase"/>
</dbReference>
<dbReference type="SUPFAM" id="SSF52540">
    <property type="entry name" value="P-loop containing nucleoside triphosphate hydrolases"/>
    <property type="match status" value="1"/>
</dbReference>
<evidence type="ECO:0000256" key="4">
    <source>
        <dbReference type="ARBA" id="ARBA00022840"/>
    </source>
</evidence>
<evidence type="ECO:0000259" key="5">
    <source>
        <dbReference type="PROSITE" id="PS50893"/>
    </source>
</evidence>
<dbReference type="AlphaFoldDB" id="A0A7X3S7Y2"/>
<evidence type="ECO:0000256" key="2">
    <source>
        <dbReference type="ARBA" id="ARBA00022448"/>
    </source>
</evidence>
<dbReference type="InterPro" id="IPR015856">
    <property type="entry name" value="ABC_transpr_CbiO/EcfA_su"/>
</dbReference>
<dbReference type="EMBL" id="WUMV01000003">
    <property type="protein sequence ID" value="MXN65204.1"/>
    <property type="molecule type" value="Genomic_DNA"/>
</dbReference>
<keyword evidence="7" id="KW-1185">Reference proteome</keyword>
<evidence type="ECO:0000256" key="3">
    <source>
        <dbReference type="ARBA" id="ARBA00022741"/>
    </source>
</evidence>
<dbReference type="InterPro" id="IPR003593">
    <property type="entry name" value="AAA+_ATPase"/>
</dbReference>
<dbReference type="GO" id="GO:0016887">
    <property type="term" value="F:ATP hydrolysis activity"/>
    <property type="evidence" value="ECO:0007669"/>
    <property type="project" value="InterPro"/>
</dbReference>
<dbReference type="Pfam" id="PF00005">
    <property type="entry name" value="ABC_tran"/>
    <property type="match status" value="1"/>
</dbReference>
<dbReference type="GO" id="GO:0042626">
    <property type="term" value="F:ATPase-coupled transmembrane transporter activity"/>
    <property type="evidence" value="ECO:0007669"/>
    <property type="project" value="TreeGrafter"/>
</dbReference>
<dbReference type="Proteomes" id="UP000433101">
    <property type="component" value="Unassembled WGS sequence"/>
</dbReference>
<dbReference type="GO" id="GO:0043190">
    <property type="term" value="C:ATP-binding cassette (ABC) transporter complex"/>
    <property type="evidence" value="ECO:0007669"/>
    <property type="project" value="TreeGrafter"/>
</dbReference>
<sequence>MPHSSPDEISSEAPRVLRQGISLSDVTVERGGHVVIANLSLILDESRIAIVGLNGSGKSTLVRTFNGLISPSGGEVVVHGIDVGKAPKAAARAVGFVFQNPDHQIIFPTVAEDVAFGLRQIGYSKADARGMAVAMLREYGCDDWADRPISELSEGQKHLVCILSVLAMEPEVLVLDEPFSSLDIAVRQNLLSRLKSLRQQIIMINHDLDAFDGFERMIWLKDGTVHADGAPSAVAPLYRLHAMQMAENLAPKNL</sequence>
<organism evidence="6 7">
    <name type="scientific">Stappia sediminis</name>
    <dbReference type="NCBI Taxonomy" id="2692190"/>
    <lineage>
        <taxon>Bacteria</taxon>
        <taxon>Pseudomonadati</taxon>
        <taxon>Pseudomonadota</taxon>
        <taxon>Alphaproteobacteria</taxon>
        <taxon>Hyphomicrobiales</taxon>
        <taxon>Stappiaceae</taxon>
        <taxon>Stappia</taxon>
    </lineage>
</organism>
<dbReference type="InterPro" id="IPR050095">
    <property type="entry name" value="ECF_ABC_transporter_ATP-bd"/>
</dbReference>
<name>A0A7X3S7Y2_9HYPH</name>
<dbReference type="PANTHER" id="PTHR43553">
    <property type="entry name" value="HEAVY METAL TRANSPORTER"/>
    <property type="match status" value="1"/>
</dbReference>
<accession>A0A7X3S7Y2</accession>